<protein>
    <submittedName>
        <fullName evidence="1">Uncharacterized protein</fullName>
    </submittedName>
</protein>
<dbReference type="EMBL" id="GBXM01086129">
    <property type="protein sequence ID" value="JAH22448.1"/>
    <property type="molecule type" value="Transcribed_RNA"/>
</dbReference>
<accession>A0A0E9R286</accession>
<reference evidence="1" key="2">
    <citation type="journal article" date="2015" name="Fish Shellfish Immunol.">
        <title>Early steps in the European eel (Anguilla anguilla)-Vibrio vulnificus interaction in the gills: Role of the RtxA13 toxin.</title>
        <authorList>
            <person name="Callol A."/>
            <person name="Pajuelo D."/>
            <person name="Ebbesson L."/>
            <person name="Teles M."/>
            <person name="MacKenzie S."/>
            <person name="Amaro C."/>
        </authorList>
    </citation>
    <scope>NUCLEOTIDE SEQUENCE</scope>
</reference>
<sequence length="26" mass="2982">MTTRRSRVQIEITIFPLLCTTFSLGP</sequence>
<dbReference type="EMBL" id="GBXM01065050">
    <property type="protein sequence ID" value="JAH43527.1"/>
    <property type="molecule type" value="Transcribed_RNA"/>
</dbReference>
<dbReference type="AlphaFoldDB" id="A0A0E9R286"/>
<organism evidence="1">
    <name type="scientific">Anguilla anguilla</name>
    <name type="common">European freshwater eel</name>
    <name type="synonym">Muraena anguilla</name>
    <dbReference type="NCBI Taxonomy" id="7936"/>
    <lineage>
        <taxon>Eukaryota</taxon>
        <taxon>Metazoa</taxon>
        <taxon>Chordata</taxon>
        <taxon>Craniata</taxon>
        <taxon>Vertebrata</taxon>
        <taxon>Euteleostomi</taxon>
        <taxon>Actinopterygii</taxon>
        <taxon>Neopterygii</taxon>
        <taxon>Teleostei</taxon>
        <taxon>Anguilliformes</taxon>
        <taxon>Anguillidae</taxon>
        <taxon>Anguilla</taxon>
    </lineage>
</organism>
<reference evidence="1" key="1">
    <citation type="submission" date="2014-11" db="EMBL/GenBank/DDBJ databases">
        <authorList>
            <person name="Amaro Gonzalez C."/>
        </authorList>
    </citation>
    <scope>NUCLEOTIDE SEQUENCE</scope>
</reference>
<proteinExistence type="predicted"/>
<name>A0A0E9R286_ANGAN</name>
<evidence type="ECO:0000313" key="1">
    <source>
        <dbReference type="EMBL" id="JAH22448.1"/>
    </source>
</evidence>